<keyword evidence="11 13" id="KW-0472">Membrane</keyword>
<feature type="transmembrane region" description="Helical" evidence="13">
    <location>
        <begin position="242"/>
        <end position="267"/>
    </location>
</feature>
<keyword evidence="15" id="KW-1185">Reference proteome</keyword>
<reference evidence="15" key="1">
    <citation type="submission" date="2017-01" db="EMBL/GenBank/DDBJ databases">
        <authorList>
            <person name="Varghese N."/>
            <person name="Submissions S."/>
        </authorList>
    </citation>
    <scope>NUCLEOTIDE SEQUENCE [LARGE SCALE GENOMIC DNA]</scope>
    <source>
        <strain evidence="15">DSM 45196</strain>
    </source>
</reference>
<evidence type="ECO:0000313" key="14">
    <source>
        <dbReference type="EMBL" id="SIS42673.1"/>
    </source>
</evidence>
<dbReference type="GO" id="GO:0042910">
    <property type="term" value="F:xenobiotic transmembrane transporter activity"/>
    <property type="evidence" value="ECO:0007669"/>
    <property type="project" value="InterPro"/>
</dbReference>
<gene>
    <name evidence="14" type="ORF">SAMN05421790_101567</name>
</gene>
<dbReference type="AlphaFoldDB" id="A0A1N7IZZ3"/>
<evidence type="ECO:0000313" key="15">
    <source>
        <dbReference type="Proteomes" id="UP000186795"/>
    </source>
</evidence>
<dbReference type="RefSeq" id="WP_009708926.1">
    <property type="nucleotide sequence ID" value="NZ_CP048103.1"/>
</dbReference>
<evidence type="ECO:0000256" key="6">
    <source>
        <dbReference type="ARBA" id="ARBA00022449"/>
    </source>
</evidence>
<evidence type="ECO:0000256" key="5">
    <source>
        <dbReference type="ARBA" id="ARBA00022448"/>
    </source>
</evidence>
<dbReference type="PANTHER" id="PTHR43298">
    <property type="entry name" value="MULTIDRUG RESISTANCE PROTEIN NORM-RELATED"/>
    <property type="match status" value="1"/>
</dbReference>
<keyword evidence="5" id="KW-0813">Transport</keyword>
<feature type="transmembrane region" description="Helical" evidence="13">
    <location>
        <begin position="162"/>
        <end position="182"/>
    </location>
</feature>
<evidence type="ECO:0000256" key="2">
    <source>
        <dbReference type="ARBA" id="ARBA00004651"/>
    </source>
</evidence>
<dbReference type="CDD" id="cd13131">
    <property type="entry name" value="MATE_NorM_like"/>
    <property type="match status" value="1"/>
</dbReference>
<feature type="transmembrane region" description="Helical" evidence="13">
    <location>
        <begin position="95"/>
        <end position="113"/>
    </location>
</feature>
<evidence type="ECO:0000256" key="13">
    <source>
        <dbReference type="SAM" id="Phobius"/>
    </source>
</evidence>
<comment type="subcellular location">
    <subcellularLocation>
        <location evidence="2">Cell membrane</location>
        <topology evidence="2">Multi-pass membrane protein</topology>
    </subcellularLocation>
</comment>
<keyword evidence="7" id="KW-1003">Cell membrane</keyword>
<comment type="function">
    <text evidence="1">Multidrug efflux pump.</text>
</comment>
<dbReference type="GO" id="GO:0015297">
    <property type="term" value="F:antiporter activity"/>
    <property type="evidence" value="ECO:0007669"/>
    <property type="project" value="UniProtKB-KW"/>
</dbReference>
<evidence type="ECO:0000256" key="4">
    <source>
        <dbReference type="ARBA" id="ARBA00020268"/>
    </source>
</evidence>
<dbReference type="PIRSF" id="PIRSF006603">
    <property type="entry name" value="DinF"/>
    <property type="match status" value="1"/>
</dbReference>
<feature type="transmembrane region" description="Helical" evidence="13">
    <location>
        <begin position="12"/>
        <end position="34"/>
    </location>
</feature>
<feature type="transmembrane region" description="Helical" evidence="13">
    <location>
        <begin position="54"/>
        <end position="75"/>
    </location>
</feature>
<keyword evidence="9 13" id="KW-1133">Transmembrane helix</keyword>
<keyword evidence="6" id="KW-0050">Antiport</keyword>
<feature type="transmembrane region" description="Helical" evidence="13">
    <location>
        <begin position="133"/>
        <end position="150"/>
    </location>
</feature>
<evidence type="ECO:0000256" key="10">
    <source>
        <dbReference type="ARBA" id="ARBA00023065"/>
    </source>
</evidence>
<dbReference type="GO" id="GO:0005886">
    <property type="term" value="C:plasma membrane"/>
    <property type="evidence" value="ECO:0007669"/>
    <property type="project" value="UniProtKB-SubCell"/>
</dbReference>
<dbReference type="GO" id="GO:0006811">
    <property type="term" value="P:monoatomic ion transport"/>
    <property type="evidence" value="ECO:0007669"/>
    <property type="project" value="UniProtKB-KW"/>
</dbReference>
<evidence type="ECO:0000256" key="8">
    <source>
        <dbReference type="ARBA" id="ARBA00022692"/>
    </source>
</evidence>
<dbReference type="InterPro" id="IPR002528">
    <property type="entry name" value="MATE_fam"/>
</dbReference>
<dbReference type="PANTHER" id="PTHR43298:SF2">
    <property type="entry name" value="FMN_FAD EXPORTER YEEO-RELATED"/>
    <property type="match status" value="1"/>
</dbReference>
<dbReference type="Proteomes" id="UP000186795">
    <property type="component" value="Unassembled WGS sequence"/>
</dbReference>
<feature type="transmembrane region" description="Helical" evidence="13">
    <location>
        <begin position="390"/>
        <end position="413"/>
    </location>
</feature>
<feature type="transmembrane region" description="Helical" evidence="13">
    <location>
        <begin position="419"/>
        <end position="442"/>
    </location>
</feature>
<evidence type="ECO:0000256" key="7">
    <source>
        <dbReference type="ARBA" id="ARBA00022475"/>
    </source>
</evidence>
<feature type="transmembrane region" description="Helical" evidence="13">
    <location>
        <begin position="202"/>
        <end position="221"/>
    </location>
</feature>
<evidence type="ECO:0000256" key="1">
    <source>
        <dbReference type="ARBA" id="ARBA00003408"/>
    </source>
</evidence>
<evidence type="ECO:0000256" key="9">
    <source>
        <dbReference type="ARBA" id="ARBA00022989"/>
    </source>
</evidence>
<evidence type="ECO:0000256" key="3">
    <source>
        <dbReference type="ARBA" id="ARBA00010199"/>
    </source>
</evidence>
<keyword evidence="8 13" id="KW-0812">Transmembrane</keyword>
<evidence type="ECO:0000256" key="12">
    <source>
        <dbReference type="ARBA" id="ARBA00031636"/>
    </source>
</evidence>
<dbReference type="InterPro" id="IPR048279">
    <property type="entry name" value="MdtK-like"/>
</dbReference>
<proteinExistence type="inferred from homology"/>
<protein>
    <recommendedName>
        <fullName evidence="4">Probable multidrug resistance protein NorM</fullName>
    </recommendedName>
    <alternativeName>
        <fullName evidence="12">Multidrug-efflux transporter</fullName>
    </alternativeName>
</protein>
<name>A0A1N7IZZ3_9BACL</name>
<feature type="transmembrane region" description="Helical" evidence="13">
    <location>
        <begin position="360"/>
        <end position="378"/>
    </location>
</feature>
<dbReference type="EMBL" id="FTOD01000001">
    <property type="protein sequence ID" value="SIS42673.1"/>
    <property type="molecule type" value="Genomic_DNA"/>
</dbReference>
<dbReference type="Pfam" id="PF01554">
    <property type="entry name" value="MatE"/>
    <property type="match status" value="2"/>
</dbReference>
<keyword evidence="10" id="KW-0406">Ion transport</keyword>
<feature type="transmembrane region" description="Helical" evidence="13">
    <location>
        <begin position="321"/>
        <end position="340"/>
    </location>
</feature>
<organism evidence="14 15">
    <name type="scientific">Kroppenstedtia eburnea</name>
    <dbReference type="NCBI Taxonomy" id="714067"/>
    <lineage>
        <taxon>Bacteria</taxon>
        <taxon>Bacillati</taxon>
        <taxon>Bacillota</taxon>
        <taxon>Bacilli</taxon>
        <taxon>Bacillales</taxon>
        <taxon>Thermoactinomycetaceae</taxon>
        <taxon>Kroppenstedtia</taxon>
    </lineage>
</organism>
<feature type="transmembrane region" description="Helical" evidence="13">
    <location>
        <begin position="287"/>
        <end position="309"/>
    </location>
</feature>
<comment type="similarity">
    <text evidence="3">Belongs to the multi antimicrobial extrusion (MATE) (TC 2.A.66.1) family.</text>
</comment>
<dbReference type="InterPro" id="IPR050222">
    <property type="entry name" value="MATE_MdtK"/>
</dbReference>
<evidence type="ECO:0000256" key="11">
    <source>
        <dbReference type="ARBA" id="ARBA00023136"/>
    </source>
</evidence>
<accession>A0A1N7IZZ3</accession>
<dbReference type="OrthoDB" id="9780160at2"/>
<sequence>MHQTQTLREKISLFFVILWPVLVTQVGLYSMSLFNTMMSGQAGTDDLAGVAIGASLWMPIFTGINGILMSVTPIVSQLIGGGQHHKISGAVTQALYLSVLLAGTVVLAGIVFLEPLLSLMNLDPAVQHIAKHYLIGLSVGILPLFAANVLRYFFDAQGHTRIMMMIMLMAVPFNIALNYMLVFGKFGFPQLGGIGSGYASGITYWLIFIIGIVITFKVEVMRKYALFVRWFAPSVKAWKEQLAIGVPMGLSVFFEASIFAVVTLMMGMMFNTVTVAAHQAAINFTSLLFMIPLSISMALTIVVGFEVGGKRFADAKQYSRFGVLSAVGLIAVASVFLYFFRGWIAGFYTDNPEVITWVKQFLIFAIFYQLSDAAQASLQGVLRGYKDVTIPFITALISYWGIGIPVGYGLASFTALGPFGFWLGITIGLTCAFVGFLVRLLFIQKRIATNLPRQKGPSVA</sequence>
<dbReference type="NCBIfam" id="TIGR00797">
    <property type="entry name" value="matE"/>
    <property type="match status" value="1"/>
</dbReference>